<feature type="domain" description="PPIase cyclophilin-type" evidence="2">
    <location>
        <begin position="50"/>
        <end position="125"/>
    </location>
</feature>
<proteinExistence type="inferred from homology"/>
<protein>
    <recommendedName>
        <fullName evidence="1">Peptidyl-prolyl cis-trans isomerase</fullName>
        <shortName evidence="1">PPIase</shortName>
        <ecNumber evidence="1">5.2.1.8</ecNumber>
    </recommendedName>
</protein>
<comment type="similarity">
    <text evidence="1">Belongs to the cyclophilin-type PPIase family.</text>
</comment>
<dbReference type="InterPro" id="IPR029000">
    <property type="entry name" value="Cyclophilin-like_dom_sf"/>
</dbReference>
<dbReference type="EMBL" id="VCEA01000001">
    <property type="protein sequence ID" value="KAB0358548.1"/>
    <property type="molecule type" value="Genomic_DNA"/>
</dbReference>
<keyword evidence="4" id="KW-1185">Reference proteome</keyword>
<dbReference type="Gene3D" id="2.40.100.10">
    <property type="entry name" value="Cyclophilin-like"/>
    <property type="match status" value="1"/>
</dbReference>
<comment type="catalytic activity">
    <reaction evidence="1">
        <text>[protein]-peptidylproline (omega=180) = [protein]-peptidylproline (omega=0)</text>
        <dbReference type="Rhea" id="RHEA:16237"/>
        <dbReference type="Rhea" id="RHEA-COMP:10747"/>
        <dbReference type="Rhea" id="RHEA-COMP:10748"/>
        <dbReference type="ChEBI" id="CHEBI:83833"/>
        <dbReference type="ChEBI" id="CHEBI:83834"/>
        <dbReference type="EC" id="5.2.1.8"/>
    </reaction>
</comment>
<dbReference type="PANTHER" id="PTHR11071">
    <property type="entry name" value="PEPTIDYL-PROLYL CIS-TRANS ISOMERASE"/>
    <property type="match status" value="1"/>
</dbReference>
<organism evidence="3 4">
    <name type="scientific">Muntiacus muntjak</name>
    <name type="common">Barking deer</name>
    <name type="synonym">Indian muntjac</name>
    <dbReference type="NCBI Taxonomy" id="9888"/>
    <lineage>
        <taxon>Eukaryota</taxon>
        <taxon>Metazoa</taxon>
        <taxon>Chordata</taxon>
        <taxon>Craniata</taxon>
        <taxon>Vertebrata</taxon>
        <taxon>Euteleostomi</taxon>
        <taxon>Mammalia</taxon>
        <taxon>Eutheria</taxon>
        <taxon>Laurasiatheria</taxon>
        <taxon>Artiodactyla</taxon>
        <taxon>Ruminantia</taxon>
        <taxon>Pecora</taxon>
        <taxon>Cervidae</taxon>
        <taxon>Muntiacinae</taxon>
        <taxon>Muntiacus</taxon>
    </lineage>
</organism>
<dbReference type="Pfam" id="PF00160">
    <property type="entry name" value="Pro_isomerase"/>
    <property type="match status" value="1"/>
</dbReference>
<dbReference type="PANTHER" id="PTHR11071:SF490">
    <property type="entry name" value="PEPTIDYL-PROLYL CIS-TRANS ISOMERASE A"/>
    <property type="match status" value="1"/>
</dbReference>
<dbReference type="GO" id="GO:0005737">
    <property type="term" value="C:cytoplasm"/>
    <property type="evidence" value="ECO:0007669"/>
    <property type="project" value="TreeGrafter"/>
</dbReference>
<dbReference type="PROSITE" id="PS50072">
    <property type="entry name" value="CSA_PPIASE_2"/>
    <property type="match status" value="1"/>
</dbReference>
<reference evidence="3 4" key="1">
    <citation type="submission" date="2019-06" db="EMBL/GenBank/DDBJ databases">
        <title>Discovery of a novel chromosome fission-fusion reversal in muntjac.</title>
        <authorList>
            <person name="Mudd A.B."/>
            <person name="Bredeson J.V."/>
            <person name="Baum R."/>
            <person name="Hockemeyer D."/>
            <person name="Rokhsar D.S."/>
        </authorList>
    </citation>
    <scope>NUCLEOTIDE SEQUENCE [LARGE SCALE GENOMIC DNA]</scope>
    <source>
        <strain evidence="3">UTSW_UCB_Mm</strain>
        <tissue evidence="3">Fibroblast cell line</tissue>
    </source>
</reference>
<keyword evidence="1" id="KW-0413">Isomerase</keyword>
<dbReference type="SUPFAM" id="SSF50891">
    <property type="entry name" value="Cyclophilin-like"/>
    <property type="match status" value="1"/>
</dbReference>
<dbReference type="Proteomes" id="UP000326458">
    <property type="component" value="Unassembled WGS sequence"/>
</dbReference>
<dbReference type="GO" id="GO:0003755">
    <property type="term" value="F:peptidyl-prolyl cis-trans isomerase activity"/>
    <property type="evidence" value="ECO:0007669"/>
    <property type="project" value="UniProtKB-UniRule"/>
</dbReference>
<keyword evidence="1" id="KW-0697">Rotamase</keyword>
<comment type="caution">
    <text evidence="3">The sequence shown here is derived from an EMBL/GenBank/DDBJ whole genome shotgun (WGS) entry which is preliminary data.</text>
</comment>
<dbReference type="EC" id="5.2.1.8" evidence="1"/>
<dbReference type="InterPro" id="IPR002130">
    <property type="entry name" value="Cyclophilin-type_PPIase_dom"/>
</dbReference>
<dbReference type="PRINTS" id="PR00153">
    <property type="entry name" value="CSAPPISMRASE"/>
</dbReference>
<evidence type="ECO:0000259" key="2">
    <source>
        <dbReference type="PROSITE" id="PS50072"/>
    </source>
</evidence>
<dbReference type="GO" id="GO:0006457">
    <property type="term" value="P:protein folding"/>
    <property type="evidence" value="ECO:0007669"/>
    <property type="project" value="TreeGrafter"/>
</dbReference>
<sequence length="126" mass="14023">MVNPTLFFDIADNGKTLGPISFESSKDRRKLSCSEHWEGRIWYKVSCFQFTLKHAGSGILPMAKAGPNTNGSQFFICTAKTEWLDGKPVVCDRVNRGMNIVEAMERFGLRNGKTSKKITTGDCGQI</sequence>
<name>A0A5N3WCE6_MUNMU</name>
<evidence type="ECO:0000313" key="3">
    <source>
        <dbReference type="EMBL" id="KAB0358548.1"/>
    </source>
</evidence>
<comment type="function">
    <text evidence="1">PPIases accelerate the folding of proteins. It catalyzes the cis-trans isomerization of proline imidic peptide bonds in oligopeptides.</text>
</comment>
<gene>
    <name evidence="3" type="ORF">FD754_002704</name>
</gene>
<dbReference type="GO" id="GO:0016018">
    <property type="term" value="F:cyclosporin A binding"/>
    <property type="evidence" value="ECO:0007669"/>
    <property type="project" value="TreeGrafter"/>
</dbReference>
<accession>A0A5N3WCE6</accession>
<evidence type="ECO:0000256" key="1">
    <source>
        <dbReference type="RuleBase" id="RU363019"/>
    </source>
</evidence>
<evidence type="ECO:0000313" key="4">
    <source>
        <dbReference type="Proteomes" id="UP000326458"/>
    </source>
</evidence>
<dbReference type="AlphaFoldDB" id="A0A5N3WCE6"/>